<evidence type="ECO:0000313" key="3">
    <source>
        <dbReference type="Proteomes" id="UP000248790"/>
    </source>
</evidence>
<feature type="signal peptide" evidence="1">
    <location>
        <begin position="1"/>
        <end position="22"/>
    </location>
</feature>
<feature type="chain" id="PRO_5016376010" evidence="1">
    <location>
        <begin position="23"/>
        <end position="246"/>
    </location>
</feature>
<dbReference type="PROSITE" id="PS51257">
    <property type="entry name" value="PROKAR_LIPOPROTEIN"/>
    <property type="match status" value="1"/>
</dbReference>
<dbReference type="RefSeq" id="WP_111627951.1">
    <property type="nucleotide sequence ID" value="NZ_QLMC01000002.1"/>
</dbReference>
<keyword evidence="2" id="KW-0121">Carboxypeptidase</keyword>
<dbReference type="EMBL" id="QLMC01000002">
    <property type="protein sequence ID" value="RAK00191.1"/>
    <property type="molecule type" value="Genomic_DNA"/>
</dbReference>
<keyword evidence="3" id="KW-1185">Reference proteome</keyword>
<evidence type="ECO:0000313" key="2">
    <source>
        <dbReference type="EMBL" id="RAK00191.1"/>
    </source>
</evidence>
<keyword evidence="2" id="KW-0378">Hydrolase</keyword>
<accession>A0A327X136</accession>
<organism evidence="2 3">
    <name type="scientific">Larkinella arboricola</name>
    <dbReference type="NCBI Taxonomy" id="643671"/>
    <lineage>
        <taxon>Bacteria</taxon>
        <taxon>Pseudomonadati</taxon>
        <taxon>Bacteroidota</taxon>
        <taxon>Cytophagia</taxon>
        <taxon>Cytophagales</taxon>
        <taxon>Spirosomataceae</taxon>
        <taxon>Larkinella</taxon>
    </lineage>
</organism>
<keyword evidence="2" id="KW-0645">Protease</keyword>
<proteinExistence type="predicted"/>
<evidence type="ECO:0000256" key="1">
    <source>
        <dbReference type="SAM" id="SignalP"/>
    </source>
</evidence>
<dbReference type="Pfam" id="PF13620">
    <property type="entry name" value="CarboxypepD_reg"/>
    <property type="match status" value="1"/>
</dbReference>
<dbReference type="Proteomes" id="UP000248790">
    <property type="component" value="Unassembled WGS sequence"/>
</dbReference>
<gene>
    <name evidence="2" type="ORF">LX87_01889</name>
</gene>
<sequence length="246" mass="26910">MKTIFLSILALATMALSSCSKTKDPVEPGPTDPLRPGYVSGKVVDAHGNPIAKANIVANNTQFYNSNILGQTDANGNYQLQLSPGSWYVRGSVKVKYENQNYVLDLFTEDDGAFAGTEGAVKNLKLRISGERTGNFGDDGFYGGQIEVFGYLNFFDTDNVELTLEPVGPLVDSNTGQKLTRKVSGMYIEDVPLGKYNVKARYVPENKPLKVRVRNVGTFQNTVTALFEPSYPGATGRYKLNIEVSE</sequence>
<dbReference type="Gene3D" id="2.60.40.1120">
    <property type="entry name" value="Carboxypeptidase-like, regulatory domain"/>
    <property type="match status" value="1"/>
</dbReference>
<protein>
    <submittedName>
        <fullName evidence="2">Carboxypeptidase family protein</fullName>
    </submittedName>
</protein>
<dbReference type="InterPro" id="IPR008969">
    <property type="entry name" value="CarboxyPept-like_regulatory"/>
</dbReference>
<dbReference type="AlphaFoldDB" id="A0A327X136"/>
<name>A0A327X136_LARAB</name>
<dbReference type="SUPFAM" id="SSF49464">
    <property type="entry name" value="Carboxypeptidase regulatory domain-like"/>
    <property type="match status" value="1"/>
</dbReference>
<keyword evidence="1" id="KW-0732">Signal</keyword>
<dbReference type="OrthoDB" id="939978at2"/>
<comment type="caution">
    <text evidence="2">The sequence shown here is derived from an EMBL/GenBank/DDBJ whole genome shotgun (WGS) entry which is preliminary data.</text>
</comment>
<dbReference type="GO" id="GO:0004180">
    <property type="term" value="F:carboxypeptidase activity"/>
    <property type="evidence" value="ECO:0007669"/>
    <property type="project" value="UniProtKB-KW"/>
</dbReference>
<reference evidence="2 3" key="1">
    <citation type="submission" date="2018-06" db="EMBL/GenBank/DDBJ databases">
        <title>Genomic Encyclopedia of Archaeal and Bacterial Type Strains, Phase II (KMG-II): from individual species to whole genera.</title>
        <authorList>
            <person name="Goeker M."/>
        </authorList>
    </citation>
    <scope>NUCLEOTIDE SEQUENCE [LARGE SCALE GENOMIC DNA]</scope>
    <source>
        <strain evidence="2 3">DSM 21851</strain>
    </source>
</reference>